<dbReference type="Gene3D" id="3.40.1190.10">
    <property type="entry name" value="Mur-like, catalytic domain"/>
    <property type="match status" value="1"/>
</dbReference>
<evidence type="ECO:0000313" key="4">
    <source>
        <dbReference type="Proteomes" id="UP000824156"/>
    </source>
</evidence>
<evidence type="ECO:0000259" key="1">
    <source>
        <dbReference type="Pfam" id="PF01225"/>
    </source>
</evidence>
<dbReference type="GO" id="GO:0005524">
    <property type="term" value="F:ATP binding"/>
    <property type="evidence" value="ECO:0007669"/>
    <property type="project" value="InterPro"/>
</dbReference>
<feature type="domain" description="Mur ligase central" evidence="2">
    <location>
        <begin position="108"/>
        <end position="265"/>
    </location>
</feature>
<evidence type="ECO:0000259" key="2">
    <source>
        <dbReference type="Pfam" id="PF08245"/>
    </source>
</evidence>
<feature type="domain" description="Mur ligase N-terminal catalytic" evidence="1">
    <location>
        <begin position="2"/>
        <end position="97"/>
    </location>
</feature>
<dbReference type="AlphaFoldDB" id="A0A9D1W7T2"/>
<dbReference type="PANTHER" id="PTHR43445">
    <property type="entry name" value="UDP-N-ACETYLMURAMATE--L-ALANINE LIGASE-RELATED"/>
    <property type="match status" value="1"/>
</dbReference>
<dbReference type="InterPro" id="IPR050061">
    <property type="entry name" value="MurCDEF_pg_biosynth"/>
</dbReference>
<dbReference type="InterPro" id="IPR000713">
    <property type="entry name" value="Mur_ligase_N"/>
</dbReference>
<dbReference type="InterPro" id="IPR013221">
    <property type="entry name" value="Mur_ligase_cen"/>
</dbReference>
<reference evidence="3" key="2">
    <citation type="submission" date="2021-04" db="EMBL/GenBank/DDBJ databases">
        <authorList>
            <person name="Gilroy R."/>
        </authorList>
    </citation>
    <scope>NUCLEOTIDE SEQUENCE</scope>
    <source>
        <strain evidence="3">1719</strain>
    </source>
</reference>
<dbReference type="Gene3D" id="3.40.50.720">
    <property type="entry name" value="NAD(P)-binding Rossmann-like Domain"/>
    <property type="match status" value="1"/>
</dbReference>
<dbReference type="Pfam" id="PF08245">
    <property type="entry name" value="Mur_ligase_M"/>
    <property type="match status" value="1"/>
</dbReference>
<gene>
    <name evidence="3" type="ORF">H9853_03475</name>
</gene>
<proteinExistence type="predicted"/>
<comment type="caution">
    <text evidence="3">The sequence shown here is derived from an EMBL/GenBank/DDBJ whole genome shotgun (WGS) entry which is preliminary data.</text>
</comment>
<dbReference type="GO" id="GO:0016881">
    <property type="term" value="F:acid-amino acid ligase activity"/>
    <property type="evidence" value="ECO:0007669"/>
    <property type="project" value="InterPro"/>
</dbReference>
<sequence length="453" mass="50906">MRIHFIAIGGTVMHDLAIALAGQGHQISGSDNQIVEPSKSKLQDAGLLPEVLGWNSENITSDLDAVIIGVQVKDDNPELLKAQELGLKIYSIQEFIYEQSIEKTRVVIAGRTGKTTIMSMVMHVLNEVGVEFDYLVGSKVKGFDSLVSFSPQNKLILLEGDAFEASCLDERSKFEIYQPNIALITGVHSDFCEKNISEEELFARFERLVKSIVPKGTLIYNKEDKSVSELLDATKDLKLNRHGYNLPSYHIEKGVTYLHTDDANIALRVHGKYYLSYISGAMTVCEWLGVSRADFYSAIETFEGSIRDLEYLGGKDGSVVYRDFSQSLYKIKDSIRIVKDQFEGFNLVTVLQLNDSLIKQLAGTQSIEYFLGKSDEIIMLLPEESLEGEQENENIKSIINLLGNENNVRLAKDINEVMVYLKTIENYQYNLLIISSNEENPLPYSELMGGFFK</sequence>
<organism evidence="3 4">
    <name type="scientific">Candidatus Sphingobacterium stercoripullorum</name>
    <dbReference type="NCBI Taxonomy" id="2838759"/>
    <lineage>
        <taxon>Bacteria</taxon>
        <taxon>Pseudomonadati</taxon>
        <taxon>Bacteroidota</taxon>
        <taxon>Sphingobacteriia</taxon>
        <taxon>Sphingobacteriales</taxon>
        <taxon>Sphingobacteriaceae</taxon>
        <taxon>Sphingobacterium</taxon>
    </lineage>
</organism>
<name>A0A9D1W7T2_9SPHI</name>
<evidence type="ECO:0000313" key="3">
    <source>
        <dbReference type="EMBL" id="HIX54061.1"/>
    </source>
</evidence>
<dbReference type="SUPFAM" id="SSF53623">
    <property type="entry name" value="MurD-like peptide ligases, catalytic domain"/>
    <property type="match status" value="1"/>
</dbReference>
<protein>
    <submittedName>
        <fullName evidence="3">Peptidoglycan synthetase</fullName>
    </submittedName>
</protein>
<dbReference type="PANTHER" id="PTHR43445:SF3">
    <property type="entry name" value="UDP-N-ACETYLMURAMATE--L-ALANINE LIGASE"/>
    <property type="match status" value="1"/>
</dbReference>
<dbReference type="EMBL" id="DXEZ01000099">
    <property type="protein sequence ID" value="HIX54061.1"/>
    <property type="molecule type" value="Genomic_DNA"/>
</dbReference>
<dbReference type="Pfam" id="PF01225">
    <property type="entry name" value="Mur_ligase"/>
    <property type="match status" value="1"/>
</dbReference>
<dbReference type="Proteomes" id="UP000824156">
    <property type="component" value="Unassembled WGS sequence"/>
</dbReference>
<reference evidence="3" key="1">
    <citation type="journal article" date="2021" name="PeerJ">
        <title>Extensive microbial diversity within the chicken gut microbiome revealed by metagenomics and culture.</title>
        <authorList>
            <person name="Gilroy R."/>
            <person name="Ravi A."/>
            <person name="Getino M."/>
            <person name="Pursley I."/>
            <person name="Horton D.L."/>
            <person name="Alikhan N.F."/>
            <person name="Baker D."/>
            <person name="Gharbi K."/>
            <person name="Hall N."/>
            <person name="Watson M."/>
            <person name="Adriaenssens E.M."/>
            <person name="Foster-Nyarko E."/>
            <person name="Jarju S."/>
            <person name="Secka A."/>
            <person name="Antonio M."/>
            <person name="Oren A."/>
            <person name="Chaudhuri R.R."/>
            <person name="La Ragione R."/>
            <person name="Hildebrand F."/>
            <person name="Pallen M.J."/>
        </authorList>
    </citation>
    <scope>NUCLEOTIDE SEQUENCE</scope>
    <source>
        <strain evidence="3">1719</strain>
    </source>
</reference>
<dbReference type="InterPro" id="IPR036565">
    <property type="entry name" value="Mur-like_cat_sf"/>
</dbReference>
<accession>A0A9D1W7T2</accession>
<dbReference type="SUPFAM" id="SSF51984">
    <property type="entry name" value="MurCD N-terminal domain"/>
    <property type="match status" value="1"/>
</dbReference>